<evidence type="ECO:0000313" key="4">
    <source>
        <dbReference type="Proteomes" id="UP000076925"/>
    </source>
</evidence>
<dbReference type="Proteomes" id="UP000076925">
    <property type="component" value="Unassembled WGS sequence"/>
</dbReference>
<dbReference type="EMBL" id="ANNX02000064">
    <property type="protein sequence ID" value="KYC34758.1"/>
    <property type="molecule type" value="Genomic_DNA"/>
</dbReference>
<evidence type="ECO:0000313" key="3">
    <source>
        <dbReference type="EMBL" id="KYC34758.1"/>
    </source>
</evidence>
<keyword evidence="1" id="KW-1133">Transmembrane helix</keyword>
<gene>
    <name evidence="3" type="ORF">WA1_49410</name>
</gene>
<dbReference type="Gene3D" id="2.70.70.10">
    <property type="entry name" value="Glucose Permease (Domain IIA)"/>
    <property type="match status" value="1"/>
</dbReference>
<dbReference type="InterPro" id="IPR050570">
    <property type="entry name" value="Cell_wall_metabolism_enzyme"/>
</dbReference>
<dbReference type="InterPro" id="IPR016047">
    <property type="entry name" value="M23ase_b-sheet_dom"/>
</dbReference>
<keyword evidence="1" id="KW-0812">Transmembrane</keyword>
<dbReference type="STRING" id="128403.WA1_49410"/>
<feature type="domain" description="M23ase beta-sheet core" evidence="2">
    <location>
        <begin position="72"/>
        <end position="167"/>
    </location>
</feature>
<comment type="caution">
    <text evidence="3">The sequence shown here is derived from an EMBL/GenBank/DDBJ whole genome shotgun (WGS) entry which is preliminary data.</text>
</comment>
<dbReference type="Pfam" id="PF01551">
    <property type="entry name" value="Peptidase_M23"/>
    <property type="match status" value="1"/>
</dbReference>
<keyword evidence="1" id="KW-0472">Membrane</keyword>
<sequence length="188" mass="20642">MIDLRSQRSSIVPSVISLASLWLLFFHIGTNNLRFLMTKDSADSNEKTEENSEVRFFCPSTGIISQGFRRRQHEGLDIAGAIGTPIYAAVSGVVLRAGWEDTGLGNAVNIQHPDGRVTVYGHNQKVLVRTGQRVNQGQMIAKMGSTGNSSGPHLHFEVYQQNTAINPIGYCKDLPLTSMPTKSGRKEK</sequence>
<dbReference type="SUPFAM" id="SSF51261">
    <property type="entry name" value="Duplicated hybrid motif"/>
    <property type="match status" value="1"/>
</dbReference>
<accession>A0A139WQP3</accession>
<organism evidence="3 4">
    <name type="scientific">Scytonema hofmannii PCC 7110</name>
    <dbReference type="NCBI Taxonomy" id="128403"/>
    <lineage>
        <taxon>Bacteria</taxon>
        <taxon>Bacillati</taxon>
        <taxon>Cyanobacteriota</taxon>
        <taxon>Cyanophyceae</taxon>
        <taxon>Nostocales</taxon>
        <taxon>Scytonemataceae</taxon>
        <taxon>Scytonema</taxon>
    </lineage>
</organism>
<evidence type="ECO:0000256" key="1">
    <source>
        <dbReference type="SAM" id="Phobius"/>
    </source>
</evidence>
<reference evidence="3 4" key="1">
    <citation type="journal article" date="2013" name="Genome Biol. Evol.">
        <title>Genomes of Stigonematalean cyanobacteria (subsection V) and the evolution of oxygenic photosynthesis from prokaryotes to plastids.</title>
        <authorList>
            <person name="Dagan T."/>
            <person name="Roettger M."/>
            <person name="Stucken K."/>
            <person name="Landan G."/>
            <person name="Koch R."/>
            <person name="Major P."/>
            <person name="Gould S.B."/>
            <person name="Goremykin V.V."/>
            <person name="Rippka R."/>
            <person name="Tandeau de Marsac N."/>
            <person name="Gugger M."/>
            <person name="Lockhart P.J."/>
            <person name="Allen J.F."/>
            <person name="Brune I."/>
            <person name="Maus I."/>
            <person name="Puhler A."/>
            <person name="Martin W.F."/>
        </authorList>
    </citation>
    <scope>NUCLEOTIDE SEQUENCE [LARGE SCALE GENOMIC DNA]</scope>
    <source>
        <strain evidence="3 4">PCC 7110</strain>
    </source>
</reference>
<evidence type="ECO:0000259" key="2">
    <source>
        <dbReference type="Pfam" id="PF01551"/>
    </source>
</evidence>
<protein>
    <recommendedName>
        <fullName evidence="2">M23ase beta-sheet core domain-containing protein</fullName>
    </recommendedName>
</protein>
<dbReference type="InterPro" id="IPR011055">
    <property type="entry name" value="Dup_hybrid_motif"/>
</dbReference>
<dbReference type="CDD" id="cd12797">
    <property type="entry name" value="M23_peptidase"/>
    <property type="match status" value="1"/>
</dbReference>
<dbReference type="GO" id="GO:0004222">
    <property type="term" value="F:metalloendopeptidase activity"/>
    <property type="evidence" value="ECO:0007669"/>
    <property type="project" value="TreeGrafter"/>
</dbReference>
<proteinExistence type="predicted"/>
<dbReference type="AlphaFoldDB" id="A0A139WQP3"/>
<dbReference type="PANTHER" id="PTHR21666:SF270">
    <property type="entry name" value="MUREIN HYDROLASE ACTIVATOR ENVC"/>
    <property type="match status" value="1"/>
</dbReference>
<name>A0A139WQP3_9CYAN</name>
<feature type="transmembrane region" description="Helical" evidence="1">
    <location>
        <begin position="12"/>
        <end position="29"/>
    </location>
</feature>
<dbReference type="PANTHER" id="PTHR21666">
    <property type="entry name" value="PEPTIDASE-RELATED"/>
    <property type="match status" value="1"/>
</dbReference>
<keyword evidence="4" id="KW-1185">Reference proteome</keyword>